<evidence type="ECO:0000313" key="3">
    <source>
        <dbReference type="Proteomes" id="UP001472677"/>
    </source>
</evidence>
<sequence>MATKDVVNLKDDPPIVREDKTIDEDSSDGQQRVELEIEPRKSKRARIEKSFGSDLLTFMLEVEPQTYNDVIHSLEGTLWKDVIKSEIDSIVQNHT</sequence>
<name>A0ABR2GEV5_9ROSI</name>
<feature type="compositionally biased region" description="Basic and acidic residues" evidence="1">
    <location>
        <begin position="7"/>
        <end position="20"/>
    </location>
</feature>
<organism evidence="2 3">
    <name type="scientific">Hibiscus sabdariffa</name>
    <name type="common">roselle</name>
    <dbReference type="NCBI Taxonomy" id="183260"/>
    <lineage>
        <taxon>Eukaryota</taxon>
        <taxon>Viridiplantae</taxon>
        <taxon>Streptophyta</taxon>
        <taxon>Embryophyta</taxon>
        <taxon>Tracheophyta</taxon>
        <taxon>Spermatophyta</taxon>
        <taxon>Magnoliopsida</taxon>
        <taxon>eudicotyledons</taxon>
        <taxon>Gunneridae</taxon>
        <taxon>Pentapetalae</taxon>
        <taxon>rosids</taxon>
        <taxon>malvids</taxon>
        <taxon>Malvales</taxon>
        <taxon>Malvaceae</taxon>
        <taxon>Malvoideae</taxon>
        <taxon>Hibiscus</taxon>
    </lineage>
</organism>
<accession>A0ABR2GEV5</accession>
<evidence type="ECO:0000256" key="1">
    <source>
        <dbReference type="SAM" id="MobiDB-lite"/>
    </source>
</evidence>
<dbReference type="EMBL" id="JBBPBM010000001">
    <property type="protein sequence ID" value="KAK8601447.1"/>
    <property type="molecule type" value="Genomic_DNA"/>
</dbReference>
<keyword evidence="3" id="KW-1185">Reference proteome</keyword>
<feature type="region of interest" description="Disordered" evidence="1">
    <location>
        <begin position="1"/>
        <end position="37"/>
    </location>
</feature>
<evidence type="ECO:0000313" key="2">
    <source>
        <dbReference type="EMBL" id="KAK8601447.1"/>
    </source>
</evidence>
<comment type="caution">
    <text evidence="2">The sequence shown here is derived from an EMBL/GenBank/DDBJ whole genome shotgun (WGS) entry which is preliminary data.</text>
</comment>
<proteinExistence type="predicted"/>
<protein>
    <submittedName>
        <fullName evidence="2">Uncharacterized protein</fullName>
    </submittedName>
</protein>
<dbReference type="Proteomes" id="UP001472677">
    <property type="component" value="Unassembled WGS sequence"/>
</dbReference>
<gene>
    <name evidence="2" type="ORF">V6N12_051280</name>
</gene>
<reference evidence="2 3" key="1">
    <citation type="journal article" date="2024" name="G3 (Bethesda)">
        <title>Genome assembly of Hibiscus sabdariffa L. provides insights into metabolisms of medicinal natural products.</title>
        <authorList>
            <person name="Kim T."/>
        </authorList>
    </citation>
    <scope>NUCLEOTIDE SEQUENCE [LARGE SCALE GENOMIC DNA]</scope>
    <source>
        <strain evidence="2">TK-2024</strain>
        <tissue evidence="2">Old leaves</tissue>
    </source>
</reference>